<keyword evidence="2 11" id="KW-0813">Transport</keyword>
<evidence type="ECO:0000313" key="16">
    <source>
        <dbReference type="EMBL" id="MBF9149585.1"/>
    </source>
</evidence>
<evidence type="ECO:0000256" key="7">
    <source>
        <dbReference type="ARBA" id="ARBA00023065"/>
    </source>
</evidence>
<dbReference type="Pfam" id="PF07715">
    <property type="entry name" value="Plug"/>
    <property type="match status" value="1"/>
</dbReference>
<dbReference type="PANTHER" id="PTHR32552:SF81">
    <property type="entry name" value="TONB-DEPENDENT OUTER MEMBRANE RECEPTOR"/>
    <property type="match status" value="1"/>
</dbReference>
<dbReference type="PROSITE" id="PS52016">
    <property type="entry name" value="TONB_DEPENDENT_REC_3"/>
    <property type="match status" value="1"/>
</dbReference>
<keyword evidence="13" id="KW-0732">Signal</keyword>
<feature type="chain" id="PRO_5045952652" evidence="13">
    <location>
        <begin position="36"/>
        <end position="839"/>
    </location>
</feature>
<evidence type="ECO:0000256" key="11">
    <source>
        <dbReference type="PROSITE-ProRule" id="PRU01360"/>
    </source>
</evidence>
<evidence type="ECO:0000256" key="9">
    <source>
        <dbReference type="ARBA" id="ARBA00023136"/>
    </source>
</evidence>
<evidence type="ECO:0000256" key="6">
    <source>
        <dbReference type="ARBA" id="ARBA00023004"/>
    </source>
</evidence>
<dbReference type="Gene3D" id="2.40.170.20">
    <property type="entry name" value="TonB-dependent receptor, beta-barrel domain"/>
    <property type="match status" value="2"/>
</dbReference>
<protein>
    <submittedName>
        <fullName evidence="16">TonB-dependent receptor</fullName>
    </submittedName>
</protein>
<keyword evidence="3 11" id="KW-1134">Transmembrane beta strand</keyword>
<dbReference type="InterPro" id="IPR012910">
    <property type="entry name" value="Plug_dom"/>
</dbReference>
<dbReference type="CDD" id="cd01347">
    <property type="entry name" value="ligand_gated_channel"/>
    <property type="match status" value="1"/>
</dbReference>
<comment type="caution">
    <text evidence="16">The sequence shown here is derived from an EMBL/GenBank/DDBJ whole genome shotgun (WGS) entry which is preliminary data.</text>
</comment>
<gene>
    <name evidence="16" type="ORF">I2488_01075</name>
</gene>
<evidence type="ECO:0000259" key="14">
    <source>
        <dbReference type="Pfam" id="PF00593"/>
    </source>
</evidence>
<accession>A0ABS0HC61</accession>
<keyword evidence="7" id="KW-0406">Ion transport</keyword>
<evidence type="ECO:0000259" key="15">
    <source>
        <dbReference type="Pfam" id="PF07715"/>
    </source>
</evidence>
<keyword evidence="10 11" id="KW-0998">Cell outer membrane</keyword>
<dbReference type="RefSeq" id="WP_196273960.1">
    <property type="nucleotide sequence ID" value="NZ_JADQDC010000001.1"/>
</dbReference>
<comment type="similarity">
    <text evidence="11 12">Belongs to the TonB-dependent receptor family.</text>
</comment>
<dbReference type="InterPro" id="IPR000531">
    <property type="entry name" value="Beta-barrel_TonB"/>
</dbReference>
<evidence type="ECO:0000313" key="17">
    <source>
        <dbReference type="Proteomes" id="UP000600799"/>
    </source>
</evidence>
<organism evidence="16 17">
    <name type="scientific">Novosphingobium jiangmenense</name>
    <dbReference type="NCBI Taxonomy" id="2791981"/>
    <lineage>
        <taxon>Bacteria</taxon>
        <taxon>Pseudomonadati</taxon>
        <taxon>Pseudomonadota</taxon>
        <taxon>Alphaproteobacteria</taxon>
        <taxon>Sphingomonadales</taxon>
        <taxon>Sphingomonadaceae</taxon>
        <taxon>Novosphingobium</taxon>
    </lineage>
</organism>
<evidence type="ECO:0000256" key="4">
    <source>
        <dbReference type="ARBA" id="ARBA00022496"/>
    </source>
</evidence>
<name>A0ABS0HC61_9SPHN</name>
<keyword evidence="4" id="KW-0410">Iron transport</keyword>
<evidence type="ECO:0000256" key="5">
    <source>
        <dbReference type="ARBA" id="ARBA00022692"/>
    </source>
</evidence>
<dbReference type="InterPro" id="IPR039426">
    <property type="entry name" value="TonB-dep_rcpt-like"/>
</dbReference>
<keyword evidence="9 11" id="KW-0472">Membrane</keyword>
<evidence type="ECO:0000256" key="13">
    <source>
        <dbReference type="SAM" id="SignalP"/>
    </source>
</evidence>
<dbReference type="Proteomes" id="UP000600799">
    <property type="component" value="Unassembled WGS sequence"/>
</dbReference>
<evidence type="ECO:0000256" key="1">
    <source>
        <dbReference type="ARBA" id="ARBA00004571"/>
    </source>
</evidence>
<dbReference type="Pfam" id="PF00593">
    <property type="entry name" value="TonB_dep_Rec_b-barrel"/>
    <property type="match status" value="1"/>
</dbReference>
<feature type="domain" description="TonB-dependent receptor plug" evidence="15">
    <location>
        <begin position="68"/>
        <end position="178"/>
    </location>
</feature>
<evidence type="ECO:0000256" key="8">
    <source>
        <dbReference type="ARBA" id="ARBA00023077"/>
    </source>
</evidence>
<feature type="signal peptide" evidence="13">
    <location>
        <begin position="1"/>
        <end position="35"/>
    </location>
</feature>
<keyword evidence="5 11" id="KW-0812">Transmembrane</keyword>
<comment type="subcellular location">
    <subcellularLocation>
        <location evidence="1 11">Cell outer membrane</location>
        <topology evidence="1 11">Multi-pass membrane protein</topology>
    </subcellularLocation>
</comment>
<dbReference type="PANTHER" id="PTHR32552">
    <property type="entry name" value="FERRICHROME IRON RECEPTOR-RELATED"/>
    <property type="match status" value="1"/>
</dbReference>
<evidence type="ECO:0000256" key="10">
    <source>
        <dbReference type="ARBA" id="ARBA00023237"/>
    </source>
</evidence>
<proteinExistence type="inferred from homology"/>
<evidence type="ECO:0000256" key="12">
    <source>
        <dbReference type="RuleBase" id="RU003357"/>
    </source>
</evidence>
<sequence>MTFQDRAVECGSKVLRLGASAIGLVAALASAQALAQEVRAQDAAAPPAQGGNLAPEIVVTATLRSERLQDTPIAITAVTGTMLEARNQTNVYEVARQAPSVTLAPQGQAFGSTMLAFIRGVGQSDFIPALEPGVGIYVDDVYYATITGSLVELLDLDRVEVLRGPQGTLAGRNSIGGAVKMFSKAPSGDDGGMVSVTGGAYNRFDARAVADFTIAPEKLFARVSAVSRSRDGFIKRMDYACTHPGSGVPASPNLGDGCQLGTLGGQSLAAGRLYLRWVPASNLDVSLIGDLTRDRSEAGGDVLRFANNPRLTIDDGNRATPPVPFDCRFVPYGPNSCDSAGRNRYWTYSTFTDTRQPTGQDPFTPFSIPIISHLDSYGLSGNVKWDVSENLEVRSVTAYRDYTATFASDADGSPVMNQLSLQKLRNWQFSQELRANARLMDGKLNLTAGAFHFRNTATFSARLALTYVGLNFNQGPEDSVSKSTALFLNGDYQLTDALRISGGVRHTWDRKTQEYFRSNPDGTIPSTPCLPGRAPFDPANAPNCALLGLNGLTDGYEGKRLDWRVALDYRFSDEVLVYGQVSTGYRAGGVNPRPFFAPGTILPVANGQIDPVNGVPFDVGQLKSFRPETITSYEIGFKSDLFDRRVRFNVAGFVNDYKDIILNVLACPIAPCFQPNNAGTAKVKGLEVELSAYPTERLSLDLSGSYLDFQYKRTDPATFIALNMVTPFTPKWKGAAGIQYDILNGDAGLLTLRADGSYQSHVFTEAFNAPTNRIEGYFLASARLAWKSKDRNWGVALEVTNLGNRYYENTRFDQSQQSGQTSASPGAPRQWALTLTRNF</sequence>
<keyword evidence="16" id="KW-0675">Receptor</keyword>
<keyword evidence="6" id="KW-0408">Iron</keyword>
<reference evidence="16 17" key="1">
    <citation type="submission" date="2020-11" db="EMBL/GenBank/DDBJ databases">
        <title>The genome sequence of Novosphingobium sp. 1Y9A.</title>
        <authorList>
            <person name="Liu Y."/>
        </authorList>
    </citation>
    <scope>NUCLEOTIDE SEQUENCE [LARGE SCALE GENOMIC DNA]</scope>
    <source>
        <strain evidence="16 17">1Y9A</strain>
    </source>
</reference>
<dbReference type="EMBL" id="JADQDC010000001">
    <property type="protein sequence ID" value="MBF9149585.1"/>
    <property type="molecule type" value="Genomic_DNA"/>
</dbReference>
<feature type="domain" description="TonB-dependent receptor-like beta-barrel" evidence="14">
    <location>
        <begin position="330"/>
        <end position="802"/>
    </location>
</feature>
<evidence type="ECO:0000256" key="2">
    <source>
        <dbReference type="ARBA" id="ARBA00022448"/>
    </source>
</evidence>
<dbReference type="SUPFAM" id="SSF56935">
    <property type="entry name" value="Porins"/>
    <property type="match status" value="1"/>
</dbReference>
<evidence type="ECO:0000256" key="3">
    <source>
        <dbReference type="ARBA" id="ARBA00022452"/>
    </source>
</evidence>
<dbReference type="InterPro" id="IPR036942">
    <property type="entry name" value="Beta-barrel_TonB_sf"/>
</dbReference>
<keyword evidence="17" id="KW-1185">Reference proteome</keyword>
<keyword evidence="8 12" id="KW-0798">TonB box</keyword>